<dbReference type="GO" id="GO:0008094">
    <property type="term" value="F:ATP-dependent activity, acting on DNA"/>
    <property type="evidence" value="ECO:0007669"/>
    <property type="project" value="TreeGrafter"/>
</dbReference>
<feature type="region of interest" description="Disordered" evidence="2">
    <location>
        <begin position="85"/>
        <end position="132"/>
    </location>
</feature>
<dbReference type="SMART" id="SM00487">
    <property type="entry name" value="DEXDc"/>
    <property type="match status" value="1"/>
</dbReference>
<dbReference type="Gene3D" id="3.30.559.10">
    <property type="entry name" value="Chloramphenicol acetyltransferase-like domain"/>
    <property type="match status" value="2"/>
</dbReference>
<feature type="domain" description="Helicase C-terminal" evidence="4">
    <location>
        <begin position="743"/>
        <end position="899"/>
    </location>
</feature>
<feature type="compositionally biased region" description="Basic and acidic residues" evidence="2">
    <location>
        <begin position="113"/>
        <end position="122"/>
    </location>
</feature>
<name>A0A1E5V422_9POAL</name>
<dbReference type="GO" id="GO:0005634">
    <property type="term" value="C:nucleus"/>
    <property type="evidence" value="ECO:0007669"/>
    <property type="project" value="TreeGrafter"/>
</dbReference>
<accession>A0A1E5V422</accession>
<dbReference type="CDD" id="cd18793">
    <property type="entry name" value="SF2_C_SNF"/>
    <property type="match status" value="1"/>
</dbReference>
<dbReference type="InterPro" id="IPR001650">
    <property type="entry name" value="Helicase_C-like"/>
</dbReference>
<dbReference type="Pfam" id="PF02458">
    <property type="entry name" value="Transferase"/>
    <property type="match status" value="1"/>
</dbReference>
<sequence>MDEEDDDQRLLHSLGVTSANIEDIEKKILSQASLAQADPKHDVEQGTTTDDNERSDAAPEADAQAKLHQKLRSVQLEIDAVASTVKRAKHASGKQIDSSDSGDAKDKKKQKHADHSAQDDPHGGALQQALATERLKSLKKAKAQIQKEISQLDPCPSGSGNRKDKMLAMLVEEEPRRKKKTLMPPRGSKKMSAPKLKTMSYDDDDDFDAVLDGASAGFMETEREELIRKGLLTPFHKLKGFEKRVELPGPSHRQNDPSDQVEETLEASRIAKVAQSMQQIAQSRPTTKLLDPESLPKLDAPTAPFQRLGRPLKRPVSPSSEEQEKKRRRNKSKRPLPDKKWRKANSSKESLLETDDEDVGDIAASVSEDEDQAAEGFDGLPPVILEGGLRIPGTIYEQLFDYQKVGVQWLWELHCQRAGGIIGDEMGLGKTVQVLSFLGSLHNSGMYKPSIVVCPVTLLQQWQREASRWYPNFKVKILHDSANGSSKKSKAYSDSDSEASWDSDQEEVRRAKPAKKWDDLISSVVNSGSGLLLTTYEQLRILGEKLLDIEWGYAVLDEGHRIRNPNAEITLVCKQLQTVHRIIMTGAPIQNKLSELWSLFDFVFPGKLGVLPVFETEFSVPITVGGYANATPLQVSTAYRCAVVLRDLIMPYLLRRMKADVNAQLPKKTEHVLFCSLTPEQRATYRAFLASSEVEQIFDGNRNSLYGIDVLRKICNHPDLLEREHAAQNPDYGNPERSGKMKVVEQVLKVWKDQGHRVLLFAQTQQMLDILENFLTACDYQYRRMDGLTPAKQRMALIDEFNNTDEIFVFILTTKVGGLGTNLTGANRIIIYDPDWNPSTDMQQRRFFKARDMKDLFTLQDNEGNGSTETSNIFSQLSEDVNIGVPNEGQDQVHIASILPSSSEYEQSTRGKGKVDENYDQADEESNILKSLFDAQGIHSAINHDAIMNANDDQKVRLEAEASQVAQRAAEALRQSRMLRSRDSFAVPTWTGRSGAAGAPSSVRRKFGSTVNSQLISSSQPSETSSSRSQSLPVGALNGKTLSSAELLAKIRGTREGAASDALEHQLNGGSGSNHVSSPSGNGSRSSNSSNRSMIVQPEVLIRQLCTFIQQNAECKTPMQGSIGNGSGRVQVISRRMVGAEPPPASEEIHLTPWDLRMLTVEYTQDGVVLPKPNREHRSQPDVVDHLSSAFARALGCFYPLAGRLVFGERGADGDTATVSLRCTGEGAEFVHAAAPSVTAADITAWVPRDAPSELVSSLFPLNGLLCVDAASSGADGPRRAPLLAAQVTELADAVFVAVSLNHVIGDGTTFWHFVNTWSDLARGGGADSERPPPPVLKRWFLDNYPVSVPLQFAKVERAVRQRCQTPPLQECSFHFSAESVKKLKGRANAEVARSGVGTATVSSLQALLAHLWRSVCRARRLEPSQNTTYVQFIGCRGRVKGIPLAGYVGNAVFPCRVSSTAGEVLEKGLGWTACLLTCAVASFDEATLVRESLDRWAREQTFARTPGTQGVAVIVTGNSPRFDVYGNDFGWGKPVAVRCGPENTADGMSAVFEGHGGGGAIYLELCLAPDAMARLVVDEEFMDAVTAPPYL</sequence>
<proteinExistence type="predicted"/>
<feature type="domain" description="Helicase ATP-binding" evidence="3">
    <location>
        <begin position="411"/>
        <end position="606"/>
    </location>
</feature>
<feature type="compositionally biased region" description="Basic residues" evidence="2">
    <location>
        <begin position="326"/>
        <end position="345"/>
    </location>
</feature>
<dbReference type="InterPro" id="IPR027417">
    <property type="entry name" value="P-loop_NTPase"/>
</dbReference>
<dbReference type="EMBL" id="LWDX02052499">
    <property type="protein sequence ID" value="OEL19817.1"/>
    <property type="molecule type" value="Genomic_DNA"/>
</dbReference>
<feature type="region of interest" description="Disordered" evidence="2">
    <location>
        <begin position="32"/>
        <end position="69"/>
    </location>
</feature>
<dbReference type="CDD" id="cd18000">
    <property type="entry name" value="DEXHc_ERCC6"/>
    <property type="match status" value="1"/>
</dbReference>
<dbReference type="STRING" id="888268.A0A1E5V422"/>
<dbReference type="GO" id="GO:0005524">
    <property type="term" value="F:ATP binding"/>
    <property type="evidence" value="ECO:0007669"/>
    <property type="project" value="InterPro"/>
</dbReference>
<feature type="compositionally biased region" description="Low complexity" evidence="2">
    <location>
        <begin position="1077"/>
        <end position="1091"/>
    </location>
</feature>
<keyword evidence="1" id="KW-0378">Hydrolase</keyword>
<feature type="region of interest" description="Disordered" evidence="2">
    <location>
        <begin position="243"/>
        <end position="359"/>
    </location>
</feature>
<feature type="region of interest" description="Disordered" evidence="2">
    <location>
        <begin position="988"/>
        <end position="1036"/>
    </location>
</feature>
<feature type="compositionally biased region" description="Polar residues" evidence="2">
    <location>
        <begin position="275"/>
        <end position="286"/>
    </location>
</feature>
<feature type="compositionally biased region" description="Acidic residues" evidence="2">
    <location>
        <begin position="495"/>
        <end position="505"/>
    </location>
</feature>
<dbReference type="PROSITE" id="PS51194">
    <property type="entry name" value="HELICASE_CTER"/>
    <property type="match status" value="1"/>
</dbReference>
<evidence type="ECO:0000256" key="2">
    <source>
        <dbReference type="SAM" id="MobiDB-lite"/>
    </source>
</evidence>
<dbReference type="InterPro" id="IPR038718">
    <property type="entry name" value="SNF2-like_sf"/>
</dbReference>
<dbReference type="FunFam" id="3.40.50.10810:FF:000034">
    <property type="entry name" value="Protein CHROMATIN REMODELING 8"/>
    <property type="match status" value="1"/>
</dbReference>
<dbReference type="PROSITE" id="PS51192">
    <property type="entry name" value="HELICASE_ATP_BIND_1"/>
    <property type="match status" value="1"/>
</dbReference>
<feature type="region of interest" description="Disordered" evidence="2">
    <location>
        <begin position="1064"/>
        <end position="1091"/>
    </location>
</feature>
<evidence type="ECO:0000256" key="1">
    <source>
        <dbReference type="ARBA" id="ARBA00022801"/>
    </source>
</evidence>
<gene>
    <name evidence="5" type="ORF">BAE44_0019167</name>
</gene>
<reference evidence="5 6" key="1">
    <citation type="submission" date="2016-09" db="EMBL/GenBank/DDBJ databases">
        <title>The draft genome of Dichanthelium oligosanthes: A C3 panicoid grass species.</title>
        <authorList>
            <person name="Studer A.J."/>
            <person name="Schnable J.C."/>
            <person name="Brutnell T.P."/>
        </authorList>
    </citation>
    <scope>NUCLEOTIDE SEQUENCE [LARGE SCALE GENOMIC DNA]</scope>
    <source>
        <strain evidence="6">cv. Kellogg 1175</strain>
        <tissue evidence="5">Leaf</tissue>
    </source>
</reference>
<dbReference type="GO" id="GO:0016787">
    <property type="term" value="F:hydrolase activity"/>
    <property type="evidence" value="ECO:0007669"/>
    <property type="project" value="UniProtKB-KW"/>
</dbReference>
<dbReference type="GO" id="GO:0016747">
    <property type="term" value="F:acyltransferase activity, transferring groups other than amino-acyl groups"/>
    <property type="evidence" value="ECO:0007669"/>
    <property type="project" value="UniProtKB-ARBA"/>
</dbReference>
<feature type="region of interest" description="Disordered" evidence="2">
    <location>
        <begin position="171"/>
        <end position="206"/>
    </location>
</feature>
<dbReference type="GO" id="GO:0006283">
    <property type="term" value="P:transcription-coupled nucleotide-excision repair"/>
    <property type="evidence" value="ECO:0007669"/>
    <property type="project" value="TreeGrafter"/>
</dbReference>
<dbReference type="InterPro" id="IPR014001">
    <property type="entry name" value="Helicase_ATP-bd"/>
</dbReference>
<dbReference type="OrthoDB" id="413460at2759"/>
<feature type="region of interest" description="Disordered" evidence="2">
    <location>
        <begin position="483"/>
        <end position="507"/>
    </location>
</feature>
<dbReference type="SUPFAM" id="SSF52540">
    <property type="entry name" value="P-loop containing nucleoside triphosphate hydrolases"/>
    <property type="match status" value="2"/>
</dbReference>
<dbReference type="Pfam" id="PF00271">
    <property type="entry name" value="Helicase_C"/>
    <property type="match status" value="1"/>
</dbReference>
<dbReference type="Proteomes" id="UP000095767">
    <property type="component" value="Unassembled WGS sequence"/>
</dbReference>
<keyword evidence="6" id="KW-1185">Reference proteome</keyword>
<dbReference type="SMART" id="SM00490">
    <property type="entry name" value="HELICc"/>
    <property type="match status" value="1"/>
</dbReference>
<dbReference type="Gene3D" id="3.40.50.300">
    <property type="entry name" value="P-loop containing nucleotide triphosphate hydrolases"/>
    <property type="match status" value="1"/>
</dbReference>
<dbReference type="InterPro" id="IPR049730">
    <property type="entry name" value="SNF2/RAD54-like_C"/>
</dbReference>
<dbReference type="PANTHER" id="PTHR45629">
    <property type="entry name" value="SNF2/RAD54 FAMILY MEMBER"/>
    <property type="match status" value="1"/>
</dbReference>
<organism evidence="5 6">
    <name type="scientific">Dichanthelium oligosanthes</name>
    <dbReference type="NCBI Taxonomy" id="888268"/>
    <lineage>
        <taxon>Eukaryota</taxon>
        <taxon>Viridiplantae</taxon>
        <taxon>Streptophyta</taxon>
        <taxon>Embryophyta</taxon>
        <taxon>Tracheophyta</taxon>
        <taxon>Spermatophyta</taxon>
        <taxon>Magnoliopsida</taxon>
        <taxon>Liliopsida</taxon>
        <taxon>Poales</taxon>
        <taxon>Poaceae</taxon>
        <taxon>PACMAD clade</taxon>
        <taxon>Panicoideae</taxon>
        <taxon>Panicodae</taxon>
        <taxon>Paniceae</taxon>
        <taxon>Dichantheliinae</taxon>
        <taxon>Dichanthelium</taxon>
    </lineage>
</organism>
<protein>
    <submittedName>
        <fullName evidence="5">Protein CHROMATIN REMODELING 8</fullName>
    </submittedName>
</protein>
<dbReference type="PANTHER" id="PTHR45629:SF7">
    <property type="entry name" value="DNA EXCISION REPAIR PROTEIN ERCC-6-RELATED"/>
    <property type="match status" value="1"/>
</dbReference>
<feature type="compositionally biased region" description="Low complexity" evidence="2">
    <location>
        <begin position="1013"/>
        <end position="1031"/>
    </location>
</feature>
<evidence type="ECO:0000313" key="6">
    <source>
        <dbReference type="Proteomes" id="UP000095767"/>
    </source>
</evidence>
<dbReference type="InterPro" id="IPR023213">
    <property type="entry name" value="CAT-like_dom_sf"/>
</dbReference>
<dbReference type="InterPro" id="IPR050496">
    <property type="entry name" value="SNF2_RAD54_helicase_repair"/>
</dbReference>
<evidence type="ECO:0000259" key="3">
    <source>
        <dbReference type="PROSITE" id="PS51192"/>
    </source>
</evidence>
<evidence type="ECO:0000313" key="5">
    <source>
        <dbReference type="EMBL" id="OEL19817.1"/>
    </source>
</evidence>
<dbReference type="Gene3D" id="3.40.50.10810">
    <property type="entry name" value="Tandem AAA-ATPase domain"/>
    <property type="match status" value="1"/>
</dbReference>
<dbReference type="Pfam" id="PF00176">
    <property type="entry name" value="SNF2-rel_dom"/>
    <property type="match status" value="1"/>
</dbReference>
<comment type="caution">
    <text evidence="5">The sequence shown here is derived from an EMBL/GenBank/DDBJ whole genome shotgun (WGS) entry which is preliminary data.</text>
</comment>
<evidence type="ECO:0000259" key="4">
    <source>
        <dbReference type="PROSITE" id="PS51194"/>
    </source>
</evidence>
<dbReference type="InterPro" id="IPR000330">
    <property type="entry name" value="SNF2_N"/>
</dbReference>